<dbReference type="InterPro" id="IPR011991">
    <property type="entry name" value="ArsR-like_HTH"/>
</dbReference>
<dbReference type="EMBL" id="NEKC01000018">
    <property type="protein sequence ID" value="OTA28317.1"/>
    <property type="molecule type" value="Genomic_DNA"/>
</dbReference>
<dbReference type="STRING" id="1160091.B9T39_06910"/>
<dbReference type="CDD" id="cd00090">
    <property type="entry name" value="HTH_ARSR"/>
    <property type="match status" value="1"/>
</dbReference>
<organism evidence="2 3">
    <name type="scientific">Alloscardovia macacae</name>
    <dbReference type="NCBI Taxonomy" id="1160091"/>
    <lineage>
        <taxon>Bacteria</taxon>
        <taxon>Bacillati</taxon>
        <taxon>Actinomycetota</taxon>
        <taxon>Actinomycetes</taxon>
        <taxon>Bifidobacteriales</taxon>
        <taxon>Bifidobacteriaceae</taxon>
        <taxon>Alloscardovia</taxon>
    </lineage>
</organism>
<dbReference type="GO" id="GO:0003700">
    <property type="term" value="F:DNA-binding transcription factor activity"/>
    <property type="evidence" value="ECO:0007669"/>
    <property type="project" value="InterPro"/>
</dbReference>
<feature type="non-terminal residue" evidence="2">
    <location>
        <position position="203"/>
    </location>
</feature>
<dbReference type="Gene3D" id="1.10.10.10">
    <property type="entry name" value="Winged helix-like DNA-binding domain superfamily/Winged helix DNA-binding domain"/>
    <property type="match status" value="1"/>
</dbReference>
<dbReference type="PANTHER" id="PTHR33164:SF43">
    <property type="entry name" value="HTH-TYPE TRANSCRIPTIONAL REPRESSOR YETL"/>
    <property type="match status" value="1"/>
</dbReference>
<dbReference type="GO" id="GO:0006950">
    <property type="term" value="P:response to stress"/>
    <property type="evidence" value="ECO:0007669"/>
    <property type="project" value="TreeGrafter"/>
</dbReference>
<dbReference type="AlphaFoldDB" id="A0A1Y2SWR3"/>
<dbReference type="InterPro" id="IPR039422">
    <property type="entry name" value="MarR/SlyA-like"/>
</dbReference>
<dbReference type="Proteomes" id="UP000243540">
    <property type="component" value="Unassembled WGS sequence"/>
</dbReference>
<proteinExistence type="predicted"/>
<dbReference type="InterPro" id="IPR036388">
    <property type="entry name" value="WH-like_DNA-bd_sf"/>
</dbReference>
<feature type="domain" description="HTH marR-type" evidence="1">
    <location>
        <begin position="3"/>
        <end position="133"/>
    </location>
</feature>
<protein>
    <recommendedName>
        <fullName evidence="1">HTH marR-type domain-containing protein</fullName>
    </recommendedName>
</protein>
<dbReference type="PANTHER" id="PTHR33164">
    <property type="entry name" value="TRANSCRIPTIONAL REGULATOR, MARR FAMILY"/>
    <property type="match status" value="1"/>
</dbReference>
<gene>
    <name evidence="2" type="ORF">B9T39_06910</name>
</gene>
<dbReference type="RefSeq" id="WP_086107082.1">
    <property type="nucleotide sequence ID" value="NZ_NEKB01000019.1"/>
</dbReference>
<accession>A0A1Y2SWR3</accession>
<dbReference type="PRINTS" id="PR00598">
    <property type="entry name" value="HTHMARR"/>
</dbReference>
<reference evidence="2 3" key="1">
    <citation type="submission" date="2017-04" db="EMBL/GenBank/DDBJ databases">
        <title>Draft genome sequences of Alloscardovia macacae UMA81211 and UMA81212 isolated from the feces of a rhesus macaque (Macaca mulatta).</title>
        <authorList>
            <person name="Albert K."/>
            <person name="Sela D.A."/>
        </authorList>
    </citation>
    <scope>NUCLEOTIDE SEQUENCE [LARGE SCALE GENOMIC DNA]</scope>
    <source>
        <strain evidence="2 3">UMA81212</strain>
    </source>
</reference>
<dbReference type="PROSITE" id="PS50995">
    <property type="entry name" value="HTH_MARR_2"/>
    <property type="match status" value="1"/>
</dbReference>
<evidence type="ECO:0000259" key="1">
    <source>
        <dbReference type="PROSITE" id="PS50995"/>
    </source>
</evidence>
<dbReference type="InterPro" id="IPR036390">
    <property type="entry name" value="WH_DNA-bd_sf"/>
</dbReference>
<dbReference type="SUPFAM" id="SSF46785">
    <property type="entry name" value="Winged helix' DNA-binding domain"/>
    <property type="match status" value="1"/>
</dbReference>
<sequence length="203" mass="23022">MEKDTIFSYLLHLGHQPAFMLAAQFGTLENTSIRTLTMLSERGKLTAGQIAEALGITPASVTQIIKKLEQTETVERMKSTEDSRVTLVAITAKGKALLLDRSLASQAMTDKLFENFTADEVHQLYSLLQKLNDMSGSQEFLDFVHQTLSDDERWSSLDQLRMHFSKAREIMRETRDSSDFENAFRGSSHFGVYECLREWGLGF</sequence>
<name>A0A1Y2SWR3_9BIFI</name>
<comment type="caution">
    <text evidence="2">The sequence shown here is derived from an EMBL/GenBank/DDBJ whole genome shotgun (WGS) entry which is preliminary data.</text>
</comment>
<dbReference type="OrthoDB" id="3242809at2"/>
<dbReference type="SMART" id="SM00347">
    <property type="entry name" value="HTH_MARR"/>
    <property type="match status" value="1"/>
</dbReference>
<dbReference type="InterPro" id="IPR000835">
    <property type="entry name" value="HTH_MarR-typ"/>
</dbReference>
<evidence type="ECO:0000313" key="3">
    <source>
        <dbReference type="Proteomes" id="UP000243540"/>
    </source>
</evidence>
<evidence type="ECO:0000313" key="2">
    <source>
        <dbReference type="EMBL" id="OTA28317.1"/>
    </source>
</evidence>
<dbReference type="Pfam" id="PF01047">
    <property type="entry name" value="MarR"/>
    <property type="match status" value="1"/>
</dbReference>